<evidence type="ECO:0000256" key="2">
    <source>
        <dbReference type="SAM" id="Phobius"/>
    </source>
</evidence>
<evidence type="ECO:0000256" key="1">
    <source>
        <dbReference type="SAM" id="MobiDB-lite"/>
    </source>
</evidence>
<keyword evidence="2" id="KW-1133">Transmembrane helix</keyword>
<keyword evidence="2" id="KW-0472">Membrane</keyword>
<name>A0AAP0G1Y8_9ASPA</name>
<feature type="region of interest" description="Disordered" evidence="1">
    <location>
        <begin position="337"/>
        <end position="373"/>
    </location>
</feature>
<comment type="caution">
    <text evidence="3">The sequence shown here is derived from an EMBL/GenBank/DDBJ whole genome shotgun (WGS) entry which is preliminary data.</text>
</comment>
<dbReference type="EMBL" id="JBBWWQ010000013">
    <property type="protein sequence ID" value="KAK8933949.1"/>
    <property type="molecule type" value="Genomic_DNA"/>
</dbReference>
<dbReference type="AlphaFoldDB" id="A0AAP0G1Y8"/>
<reference evidence="3 4" key="1">
    <citation type="journal article" date="2022" name="Nat. Plants">
        <title>Genomes of leafy and leafless Platanthera orchids illuminate the evolution of mycoheterotrophy.</title>
        <authorList>
            <person name="Li M.H."/>
            <person name="Liu K.W."/>
            <person name="Li Z."/>
            <person name="Lu H.C."/>
            <person name="Ye Q.L."/>
            <person name="Zhang D."/>
            <person name="Wang J.Y."/>
            <person name="Li Y.F."/>
            <person name="Zhong Z.M."/>
            <person name="Liu X."/>
            <person name="Yu X."/>
            <person name="Liu D.K."/>
            <person name="Tu X.D."/>
            <person name="Liu B."/>
            <person name="Hao Y."/>
            <person name="Liao X.Y."/>
            <person name="Jiang Y.T."/>
            <person name="Sun W.H."/>
            <person name="Chen J."/>
            <person name="Chen Y.Q."/>
            <person name="Ai Y."/>
            <person name="Zhai J.W."/>
            <person name="Wu S.S."/>
            <person name="Zhou Z."/>
            <person name="Hsiao Y.Y."/>
            <person name="Wu W.L."/>
            <person name="Chen Y.Y."/>
            <person name="Lin Y.F."/>
            <person name="Hsu J.L."/>
            <person name="Li C.Y."/>
            <person name="Wang Z.W."/>
            <person name="Zhao X."/>
            <person name="Zhong W.Y."/>
            <person name="Ma X.K."/>
            <person name="Ma L."/>
            <person name="Huang J."/>
            <person name="Chen G.Z."/>
            <person name="Huang M.Z."/>
            <person name="Huang L."/>
            <person name="Peng D.H."/>
            <person name="Luo Y.B."/>
            <person name="Zou S.Q."/>
            <person name="Chen S.P."/>
            <person name="Lan S."/>
            <person name="Tsai W.C."/>
            <person name="Van de Peer Y."/>
            <person name="Liu Z.J."/>
        </authorList>
    </citation>
    <scope>NUCLEOTIDE SEQUENCE [LARGE SCALE GENOMIC DNA]</scope>
    <source>
        <strain evidence="3">Lor287</strain>
    </source>
</reference>
<feature type="transmembrane region" description="Helical" evidence="2">
    <location>
        <begin position="431"/>
        <end position="450"/>
    </location>
</feature>
<evidence type="ECO:0000313" key="3">
    <source>
        <dbReference type="EMBL" id="KAK8933949.1"/>
    </source>
</evidence>
<dbReference type="InterPro" id="IPR051026">
    <property type="entry name" value="PI/PC_transfer"/>
</dbReference>
<dbReference type="Proteomes" id="UP001418222">
    <property type="component" value="Unassembled WGS sequence"/>
</dbReference>
<keyword evidence="4" id="KW-1185">Reference proteome</keyword>
<dbReference type="PANTHER" id="PTHR45657:SF5">
    <property type="entry name" value="PHOSPHATIDYLINOSITOL_PHOSPHATIDYLCHOLINE TRANSFER PROTEIN SFH6"/>
    <property type="match status" value="1"/>
</dbReference>
<feature type="compositionally biased region" description="Basic and acidic residues" evidence="1">
    <location>
        <begin position="337"/>
        <end position="359"/>
    </location>
</feature>
<accession>A0AAP0G1Y8</accession>
<evidence type="ECO:0000313" key="4">
    <source>
        <dbReference type="Proteomes" id="UP001418222"/>
    </source>
</evidence>
<gene>
    <name evidence="3" type="ORF">KSP39_PZI015816</name>
</gene>
<proteinExistence type="predicted"/>
<dbReference type="PANTHER" id="PTHR45657">
    <property type="entry name" value="CRAL-TRIO DOMAIN-CONTAINING PROTEIN YKL091C-RELATED"/>
    <property type="match status" value="1"/>
</dbReference>
<keyword evidence="2" id="KW-0812">Transmembrane</keyword>
<sequence>MLKNIMEINHKLDKMEQRFEAKYTEAGTAVNLLMQGLKKNTADLVVVIQNAHIVANNIKLFDANMVTLNTNQKTLLADFTENVKHIDESLHSYANSIALEAKNGEKEYAAKMAGKRKLVFGGRGAEEAGPSLLPRQDVLSLGVAPCGSRVGGEPDDADLEVLRAAHSAEKAAAEETLCLLDKVWAKLELSRAEPSTNRVGQVLSGGRVLALDGGEELWELRPIIGRRPCLFEPLRVAVNPVALEGGGPADPDDVATYYADACTLSLRLRRVAFTGTSFPFFFGRRLEENLPSFLIGAQILLGILSSQCDSQFASEFLHFWKMSGQLDRFSKPCVERVSGHDEGKERKTDLENSEDDRKTKMGSLRKRALSASSKLRNSLLRRSGKKKNGSRALGSIADVREVGEIQAVDSFRQSLIADELLPAKLDDYHIMLRWCIIISFKSIILFLGLMKYSVDNAIFFL</sequence>
<protein>
    <submittedName>
        <fullName evidence="3">Uncharacterized protein</fullName>
    </submittedName>
</protein>
<organism evidence="3 4">
    <name type="scientific">Platanthera zijinensis</name>
    <dbReference type="NCBI Taxonomy" id="2320716"/>
    <lineage>
        <taxon>Eukaryota</taxon>
        <taxon>Viridiplantae</taxon>
        <taxon>Streptophyta</taxon>
        <taxon>Embryophyta</taxon>
        <taxon>Tracheophyta</taxon>
        <taxon>Spermatophyta</taxon>
        <taxon>Magnoliopsida</taxon>
        <taxon>Liliopsida</taxon>
        <taxon>Asparagales</taxon>
        <taxon>Orchidaceae</taxon>
        <taxon>Orchidoideae</taxon>
        <taxon>Orchideae</taxon>
        <taxon>Orchidinae</taxon>
        <taxon>Platanthera</taxon>
    </lineage>
</organism>